<dbReference type="PANTHER" id="PTHR35399">
    <property type="entry name" value="SLR8030 PROTEIN"/>
    <property type="match status" value="1"/>
</dbReference>
<dbReference type="PANTHER" id="PTHR35399:SF4">
    <property type="entry name" value="MEMBRANE PROTEIN"/>
    <property type="match status" value="1"/>
</dbReference>
<dbReference type="Pfam" id="PF05787">
    <property type="entry name" value="PhoX"/>
    <property type="match status" value="1"/>
</dbReference>
<evidence type="ECO:0000313" key="3">
    <source>
        <dbReference type="Proteomes" id="UP001240639"/>
    </source>
</evidence>
<keyword evidence="1" id="KW-0732">Signal</keyword>
<dbReference type="Proteomes" id="UP001240639">
    <property type="component" value="Unassembled WGS sequence"/>
</dbReference>
<dbReference type="RefSeq" id="WP_305933537.1">
    <property type="nucleotide sequence ID" value="NZ_JAVAIM010000002.1"/>
</dbReference>
<accession>A0ABT9HUC2</accession>
<proteinExistence type="predicted"/>
<organism evidence="2 3">
    <name type="scientific">Qipengyuania profundimaris</name>
    <dbReference type="NCBI Taxonomy" id="3067652"/>
    <lineage>
        <taxon>Bacteria</taxon>
        <taxon>Pseudomonadati</taxon>
        <taxon>Pseudomonadota</taxon>
        <taxon>Alphaproteobacteria</taxon>
        <taxon>Sphingomonadales</taxon>
        <taxon>Erythrobacteraceae</taxon>
        <taxon>Qipengyuania</taxon>
    </lineage>
</organism>
<name>A0ABT9HUC2_9SPHN</name>
<dbReference type="InterPro" id="IPR006311">
    <property type="entry name" value="TAT_signal"/>
</dbReference>
<evidence type="ECO:0000256" key="1">
    <source>
        <dbReference type="SAM" id="SignalP"/>
    </source>
</evidence>
<comment type="caution">
    <text evidence="2">The sequence shown here is derived from an EMBL/GenBank/DDBJ whole genome shotgun (WGS) entry which is preliminary data.</text>
</comment>
<protein>
    <submittedName>
        <fullName evidence="2">DUF839 domain-containing protein</fullName>
    </submittedName>
</protein>
<dbReference type="EMBL" id="JAVAIM010000002">
    <property type="protein sequence ID" value="MDP4576288.1"/>
    <property type="molecule type" value="Genomic_DNA"/>
</dbReference>
<feature type="signal peptide" evidence="1">
    <location>
        <begin position="1"/>
        <end position="20"/>
    </location>
</feature>
<evidence type="ECO:0000313" key="2">
    <source>
        <dbReference type="EMBL" id="MDP4576288.1"/>
    </source>
</evidence>
<dbReference type="SUPFAM" id="SSF63829">
    <property type="entry name" value="Calcium-dependent phosphotriesterase"/>
    <property type="match status" value="1"/>
</dbReference>
<dbReference type="PROSITE" id="PS51318">
    <property type="entry name" value="TAT"/>
    <property type="match status" value="1"/>
</dbReference>
<keyword evidence="3" id="KW-1185">Reference proteome</keyword>
<gene>
    <name evidence="2" type="ORF">Q9K02_14195</name>
</gene>
<reference evidence="2 3" key="1">
    <citation type="submission" date="2023-08" db="EMBL/GenBank/DDBJ databases">
        <title>genomic of G39.</title>
        <authorList>
            <person name="Wang Y."/>
        </authorList>
    </citation>
    <scope>NUCLEOTIDE SEQUENCE [LARGE SCALE GENOMIC DNA]</scope>
    <source>
        <strain evidence="2 3">G39</strain>
    </source>
</reference>
<dbReference type="InterPro" id="IPR008557">
    <property type="entry name" value="PhoX"/>
</dbReference>
<feature type="chain" id="PRO_5046744967" evidence="1">
    <location>
        <begin position="21"/>
        <end position="465"/>
    </location>
</feature>
<sequence length="465" mass="49998">MTIDRRNLLKASSAAFVAFAALGSGSLTRAYSANPGRRLVPDPQGLLDLPEGFSYRLLTQTGKLMSDGFATPGRPDGMGCFAHPTMANHWVLVRNHENWANIDHGHPFTDASKGLAQFDAARIYDARREGDPFFGGTTNVVIDAASGEVVRDNISLLGTAANCSGGTTPWGSWLTCEEQPLKVGEEDAQRAHGFVFEVPADATDPVDPVPLTAMGRFAHEAVSVDPESGIVYLTEDDREGLFYRFIPNERGKLAAGGRLQALAIVGRDSADTRNYARDWSRGSAERIEPGKAMPVRWIDLEDVESPEGDLRKRGFAAGAAMFTRGEGLAYGSRGDGQGAHFFNCTEGGADHTGQVWQLAPGKDGAADMLMLIYESPGADTLDLCDNLAVTPWGDLMICEDGRGDNYLRGLTPDGAIYDFARNAHEESAEFCGACFSPDGGTLFVNVQEPGFTYAITGPWESLRSA</sequence>